<keyword evidence="10" id="KW-0408">Iron</keyword>
<evidence type="ECO:0000313" key="13">
    <source>
        <dbReference type="EMBL" id="ANE41967.1"/>
    </source>
</evidence>
<organism evidence="13 14">
    <name type="scientific">Fervidobacterium pennivorans</name>
    <dbReference type="NCBI Taxonomy" id="93466"/>
    <lineage>
        <taxon>Bacteria</taxon>
        <taxon>Thermotogati</taxon>
        <taxon>Thermotogota</taxon>
        <taxon>Thermotogae</taxon>
        <taxon>Thermotogales</taxon>
        <taxon>Fervidobacteriaceae</taxon>
        <taxon>Fervidobacterium</taxon>
    </lineage>
</organism>
<dbReference type="PROSITE" id="PS01324">
    <property type="entry name" value="GLYCOSYL_HYDROL_F4"/>
    <property type="match status" value="1"/>
</dbReference>
<dbReference type="InterPro" id="IPR015955">
    <property type="entry name" value="Lactate_DH/Glyco_Ohase_4_C"/>
</dbReference>
<dbReference type="Pfam" id="PF02056">
    <property type="entry name" value="Glyco_hydro_4"/>
    <property type="match status" value="1"/>
</dbReference>
<name>A0A172T4S3_FERPE</name>
<accession>A0A172T4S3</accession>
<keyword evidence="3 10" id="KW-0479">Metal-binding</keyword>
<dbReference type="OrthoDB" id="9808275at2"/>
<keyword evidence="10" id="KW-0533">Nickel</keyword>
<evidence type="ECO:0000256" key="7">
    <source>
        <dbReference type="ARBA" id="ARBA00023277"/>
    </source>
</evidence>
<keyword evidence="8 11" id="KW-0326">Glycosidase</keyword>
<keyword evidence="7" id="KW-0119">Carbohydrate metabolism</keyword>
<keyword evidence="10" id="KW-0170">Cobalt</keyword>
<gene>
    <name evidence="13" type="ORF">JM64_08465</name>
</gene>
<dbReference type="Gene3D" id="3.90.1820.10">
    <property type="entry name" value="AglA-like glucosidase"/>
    <property type="match status" value="1"/>
</dbReference>
<dbReference type="NCBIfam" id="NF041089">
    <property type="entry name" value="alpha_gluc_AglA"/>
    <property type="match status" value="1"/>
</dbReference>
<dbReference type="InterPro" id="IPR019802">
    <property type="entry name" value="GlycHydrolase_4_CS"/>
</dbReference>
<comment type="cofactor">
    <cofactor evidence="11">
        <name>NAD(+)</name>
        <dbReference type="ChEBI" id="CHEBI:57540"/>
    </cofactor>
    <text evidence="11">Binds 1 NAD(+) per subunit.</text>
</comment>
<evidence type="ECO:0000256" key="4">
    <source>
        <dbReference type="ARBA" id="ARBA00022801"/>
    </source>
</evidence>
<dbReference type="GO" id="GO:0016616">
    <property type="term" value="F:oxidoreductase activity, acting on the CH-OH group of donors, NAD or NADP as acceptor"/>
    <property type="evidence" value="ECO:0007669"/>
    <property type="project" value="InterPro"/>
</dbReference>
<feature type="binding site" evidence="10">
    <location>
        <position position="203"/>
    </location>
    <ligand>
        <name>Mn(2+)</name>
        <dbReference type="ChEBI" id="CHEBI:29035"/>
    </ligand>
</feature>
<evidence type="ECO:0000256" key="2">
    <source>
        <dbReference type="ARBA" id="ARBA00010141"/>
    </source>
</evidence>
<evidence type="ECO:0000256" key="3">
    <source>
        <dbReference type="ARBA" id="ARBA00022723"/>
    </source>
</evidence>
<keyword evidence="6 10" id="KW-0464">Manganese</keyword>
<dbReference type="SUPFAM" id="SSF51735">
    <property type="entry name" value="NAD(P)-binding Rossmann-fold domains"/>
    <property type="match status" value="1"/>
</dbReference>
<dbReference type="PATRIC" id="fig|93466.3.peg.1782"/>
<dbReference type="InterPro" id="IPR053487">
    <property type="entry name" value="Alpha-glycosidase"/>
</dbReference>
<dbReference type="InterPro" id="IPR001088">
    <property type="entry name" value="Glyco_hydro_4"/>
</dbReference>
<reference evidence="13 14" key="1">
    <citation type="submission" date="2014-08" db="EMBL/GenBank/DDBJ databases">
        <title>Fervidobacterium pennivorans DYC genome.</title>
        <authorList>
            <person name="Wushke S."/>
        </authorList>
    </citation>
    <scope>NUCLEOTIDE SEQUENCE [LARGE SCALE GENOMIC DNA]</scope>
    <source>
        <strain evidence="13 14">DYC</strain>
    </source>
</reference>
<evidence type="ECO:0000256" key="8">
    <source>
        <dbReference type="ARBA" id="ARBA00023295"/>
    </source>
</evidence>
<evidence type="ECO:0000256" key="9">
    <source>
        <dbReference type="PIRSR" id="PIRSR601088-2"/>
    </source>
</evidence>
<dbReference type="PANTHER" id="PTHR32092">
    <property type="entry name" value="6-PHOSPHO-BETA-GLUCOSIDASE-RELATED"/>
    <property type="match status" value="1"/>
</dbReference>
<dbReference type="Pfam" id="PF11975">
    <property type="entry name" value="Glyco_hydro_4C"/>
    <property type="match status" value="1"/>
</dbReference>
<dbReference type="PANTHER" id="PTHR32092:SF4">
    <property type="entry name" value="ALPHA-GLUCOSIDASE"/>
    <property type="match status" value="1"/>
</dbReference>
<comment type="cofactor">
    <cofactor evidence="1">
        <name>Mn(2+)</name>
        <dbReference type="ChEBI" id="CHEBI:29035"/>
    </cofactor>
</comment>
<dbReference type="GO" id="GO:0004553">
    <property type="term" value="F:hydrolase activity, hydrolyzing O-glycosyl compounds"/>
    <property type="evidence" value="ECO:0007669"/>
    <property type="project" value="InterPro"/>
</dbReference>
<keyword evidence="4 11" id="KW-0378">Hydrolase</keyword>
<evidence type="ECO:0000256" key="6">
    <source>
        <dbReference type="ARBA" id="ARBA00023211"/>
    </source>
</evidence>
<dbReference type="EMBL" id="CP011393">
    <property type="protein sequence ID" value="ANE41967.1"/>
    <property type="molecule type" value="Genomic_DNA"/>
</dbReference>
<dbReference type="InterPro" id="IPR036291">
    <property type="entry name" value="NAD(P)-bd_dom_sf"/>
</dbReference>
<evidence type="ECO:0000259" key="12">
    <source>
        <dbReference type="Pfam" id="PF11975"/>
    </source>
</evidence>
<dbReference type="InterPro" id="IPR022616">
    <property type="entry name" value="Glyco_hydro_4_C"/>
</dbReference>
<dbReference type="GO" id="GO:0046872">
    <property type="term" value="F:metal ion binding"/>
    <property type="evidence" value="ECO:0007669"/>
    <property type="project" value="UniProtKB-KW"/>
</dbReference>
<feature type="binding site" evidence="9">
    <location>
        <position position="155"/>
    </location>
    <ligand>
        <name>substrate</name>
    </ligand>
</feature>
<comment type="similarity">
    <text evidence="2 11">Belongs to the glycosyl hydrolase 4 family.</text>
</comment>
<evidence type="ECO:0000256" key="11">
    <source>
        <dbReference type="RuleBase" id="RU361152"/>
    </source>
</evidence>
<evidence type="ECO:0000256" key="10">
    <source>
        <dbReference type="PIRSR" id="PIRSR601088-3"/>
    </source>
</evidence>
<dbReference type="AlphaFoldDB" id="A0A172T4S3"/>
<dbReference type="PRINTS" id="PR00732">
    <property type="entry name" value="GLHYDRLASE4"/>
</dbReference>
<dbReference type="SUPFAM" id="SSF56327">
    <property type="entry name" value="LDH C-terminal domain-like"/>
    <property type="match status" value="1"/>
</dbReference>
<dbReference type="KEGG" id="fng:JM64_08465"/>
<feature type="binding site" evidence="10">
    <location>
        <position position="176"/>
    </location>
    <ligand>
        <name>Mn(2+)</name>
        <dbReference type="ChEBI" id="CHEBI:29035"/>
    </ligand>
</feature>
<evidence type="ECO:0000256" key="1">
    <source>
        <dbReference type="ARBA" id="ARBA00001936"/>
    </source>
</evidence>
<dbReference type="InterPro" id="IPR053715">
    <property type="entry name" value="GH4_Enzyme_sf"/>
</dbReference>
<proteinExistence type="inferred from homology"/>
<dbReference type="Proteomes" id="UP000077096">
    <property type="component" value="Chromosome"/>
</dbReference>
<keyword evidence="5 11" id="KW-0520">NAD</keyword>
<evidence type="ECO:0000313" key="14">
    <source>
        <dbReference type="Proteomes" id="UP000077096"/>
    </source>
</evidence>
<sequence>MSNTGLRVSIIGAGSAVFSMKIISDFCKVPSLSDSHIVLMDIDKTRVENVRVLAKELSQYFGAKLTFEIADTIKGAVEGSDFVINTAMAGGHGYLDLVRSIGEKHGYYRGIDAQNYNFVSDYLNLTNWNQMTLFLKIARTIEKYAPKAWYLQAANPVLEGTTLVSTQTGIKMVGFCHGHYGVEALAKFLGVSEYEWQVGGVNHGIWLTKFTTKEGKNLYEEIEKVSQRIKYEEFKPSNPFDDQLSPVAWEMYKTYGLFPVGDTVRNSTWKYHRNLETKIKWYGAPWGGADSEIGWKWYVDQLSQVVNVIDMFAKMLLSGVKINQLKTGTPIDDYLKEILSEKLSGEQHVPFIKSVVTKTPGRFVVNVLNNGKIKNLDNDVAVEICAKVCGEKFEFEENHIPERIVNWYLKPRILLAKQALDAFLSKDVKLIADILERDPRTKNSEQVEKLISELYPIVIKKAKEIEEQE</sequence>
<dbReference type="GO" id="GO:0005975">
    <property type="term" value="P:carbohydrate metabolic process"/>
    <property type="evidence" value="ECO:0007669"/>
    <property type="project" value="InterPro"/>
</dbReference>
<protein>
    <submittedName>
        <fullName evidence="13">Alpha-glucosidase</fullName>
    </submittedName>
</protein>
<feature type="domain" description="Glycosyl hydrolase family 4 C-terminal" evidence="12">
    <location>
        <begin position="199"/>
        <end position="441"/>
    </location>
</feature>
<evidence type="ECO:0000256" key="5">
    <source>
        <dbReference type="ARBA" id="ARBA00023027"/>
    </source>
</evidence>